<name>A0ABY7FTW0_MYAAR</name>
<feature type="domain" description="B box-type" evidence="2">
    <location>
        <begin position="16"/>
        <end position="60"/>
    </location>
</feature>
<evidence type="ECO:0000256" key="1">
    <source>
        <dbReference type="PROSITE-ProRule" id="PRU00024"/>
    </source>
</evidence>
<reference evidence="3" key="1">
    <citation type="submission" date="2022-11" db="EMBL/GenBank/DDBJ databases">
        <title>Centuries of genome instability and evolution in soft-shell clam transmissible cancer (bioRxiv).</title>
        <authorList>
            <person name="Hart S.F.M."/>
            <person name="Yonemitsu M.A."/>
            <person name="Giersch R.M."/>
            <person name="Beal B.F."/>
            <person name="Arriagada G."/>
            <person name="Davis B.W."/>
            <person name="Ostrander E.A."/>
            <person name="Goff S.P."/>
            <person name="Metzger M.J."/>
        </authorList>
    </citation>
    <scope>NUCLEOTIDE SEQUENCE</scope>
    <source>
        <strain evidence="3">MELC-2E11</strain>
        <tissue evidence="3">Siphon/mantle</tissue>
    </source>
</reference>
<protein>
    <recommendedName>
        <fullName evidence="2">B box-type domain-containing protein</fullName>
    </recommendedName>
</protein>
<dbReference type="Gene3D" id="3.30.160.60">
    <property type="entry name" value="Classic Zinc Finger"/>
    <property type="match status" value="1"/>
</dbReference>
<proteinExistence type="predicted"/>
<keyword evidence="1" id="KW-0863">Zinc-finger</keyword>
<evidence type="ECO:0000259" key="2">
    <source>
        <dbReference type="PROSITE" id="PS50119"/>
    </source>
</evidence>
<dbReference type="EMBL" id="CP111025">
    <property type="protein sequence ID" value="WAR25648.1"/>
    <property type="molecule type" value="Genomic_DNA"/>
</dbReference>
<gene>
    <name evidence="3" type="ORF">MAR_011352</name>
</gene>
<dbReference type="PROSITE" id="PS50119">
    <property type="entry name" value="ZF_BBOX"/>
    <property type="match status" value="1"/>
</dbReference>
<accession>A0ABY7FTW0</accession>
<dbReference type="InterPro" id="IPR000315">
    <property type="entry name" value="Znf_B-box"/>
</dbReference>
<keyword evidence="4" id="KW-1185">Reference proteome</keyword>
<dbReference type="CDD" id="cd19757">
    <property type="entry name" value="Bbox1"/>
    <property type="match status" value="1"/>
</dbReference>
<keyword evidence="1" id="KW-0862">Zinc</keyword>
<evidence type="ECO:0000313" key="3">
    <source>
        <dbReference type="EMBL" id="WAR25648.1"/>
    </source>
</evidence>
<dbReference type="Pfam" id="PF00643">
    <property type="entry name" value="zf-B_box"/>
    <property type="match status" value="1"/>
</dbReference>
<sequence length="106" mass="12374">METMAGTAIRTTSDSEYDYTCPPCLNKEAHYFCGECAQFYCNECEQMHKRIRKRHVVLGRKDVRQWLQAPIRSLVTDLERCERHPNKALELYCDNHAAVQSYISLS</sequence>
<dbReference type="Proteomes" id="UP001164746">
    <property type="component" value="Chromosome 14"/>
</dbReference>
<organism evidence="3 4">
    <name type="scientific">Mya arenaria</name>
    <name type="common">Soft-shell clam</name>
    <dbReference type="NCBI Taxonomy" id="6604"/>
    <lineage>
        <taxon>Eukaryota</taxon>
        <taxon>Metazoa</taxon>
        <taxon>Spiralia</taxon>
        <taxon>Lophotrochozoa</taxon>
        <taxon>Mollusca</taxon>
        <taxon>Bivalvia</taxon>
        <taxon>Autobranchia</taxon>
        <taxon>Heteroconchia</taxon>
        <taxon>Euheterodonta</taxon>
        <taxon>Imparidentia</taxon>
        <taxon>Neoheterodontei</taxon>
        <taxon>Myida</taxon>
        <taxon>Myoidea</taxon>
        <taxon>Myidae</taxon>
        <taxon>Mya</taxon>
    </lineage>
</organism>
<keyword evidence="1" id="KW-0479">Metal-binding</keyword>
<evidence type="ECO:0000313" key="4">
    <source>
        <dbReference type="Proteomes" id="UP001164746"/>
    </source>
</evidence>